<dbReference type="Proteomes" id="UP000050349">
    <property type="component" value="Unassembled WGS sequence"/>
</dbReference>
<comment type="caution">
    <text evidence="1">The sequence shown here is derived from an EMBL/GenBank/DDBJ whole genome shotgun (WGS) entry which is preliminary data.</text>
</comment>
<evidence type="ECO:0000313" key="1">
    <source>
        <dbReference type="EMBL" id="KPU61919.1"/>
    </source>
</evidence>
<sequence>MGAPSNYREKANWPWKKDEWSRGLYHERSLRRDGDWGNTGMGREDCWHYQYHPVTAARFVEARHNSAEFVQANEPAARL</sequence>
<gene>
    <name evidence="1" type="ORF">AN403_5997</name>
</gene>
<dbReference type="PATRIC" id="fig|294.162.peg.276"/>
<reference evidence="1 2" key="1">
    <citation type="submission" date="2015-09" db="EMBL/GenBank/DDBJ databases">
        <authorList>
            <person name="Jackson K.R."/>
            <person name="Lunt B.L."/>
            <person name="Fisher J.N.B."/>
            <person name="Gardner A.V."/>
            <person name="Bailey M.E."/>
            <person name="Deus L.M."/>
            <person name="Earl A.S."/>
            <person name="Gibby P.D."/>
            <person name="Hartmann K.A."/>
            <person name="Liu J.E."/>
            <person name="Manci A.M."/>
            <person name="Nielsen D.A."/>
            <person name="Solomon M.B."/>
            <person name="Breakwell D.P."/>
            <person name="Burnett S.H."/>
            <person name="Grose J.H."/>
        </authorList>
    </citation>
    <scope>NUCLEOTIDE SEQUENCE [LARGE SCALE GENOMIC DNA]</scope>
    <source>
        <strain evidence="1 2">S613</strain>
    </source>
</reference>
<dbReference type="EMBL" id="LJXB01000042">
    <property type="protein sequence ID" value="KPU61919.1"/>
    <property type="molecule type" value="Genomic_DNA"/>
</dbReference>
<name>A0A0P8XWV7_PSEFL</name>
<protein>
    <submittedName>
        <fullName evidence="1">Uncharacterized protein</fullName>
    </submittedName>
</protein>
<dbReference type="AlphaFoldDB" id="A0A0P8XWV7"/>
<evidence type="ECO:0000313" key="2">
    <source>
        <dbReference type="Proteomes" id="UP000050349"/>
    </source>
</evidence>
<proteinExistence type="predicted"/>
<organism evidence="1 2">
    <name type="scientific">Pseudomonas fluorescens</name>
    <dbReference type="NCBI Taxonomy" id="294"/>
    <lineage>
        <taxon>Bacteria</taxon>
        <taxon>Pseudomonadati</taxon>
        <taxon>Pseudomonadota</taxon>
        <taxon>Gammaproteobacteria</taxon>
        <taxon>Pseudomonadales</taxon>
        <taxon>Pseudomonadaceae</taxon>
        <taxon>Pseudomonas</taxon>
    </lineage>
</organism>
<accession>A0A0P8XWV7</accession>